<dbReference type="AlphaFoldDB" id="A0A084GF55"/>
<dbReference type="KEGG" id="sapo:SAPIO_CDS1362"/>
<keyword evidence="3" id="KW-1185">Reference proteome</keyword>
<evidence type="ECO:0000313" key="2">
    <source>
        <dbReference type="EMBL" id="KEZ45967.1"/>
    </source>
</evidence>
<feature type="region of interest" description="Disordered" evidence="1">
    <location>
        <begin position="152"/>
        <end position="171"/>
    </location>
</feature>
<name>A0A084GF55_PSEDA</name>
<evidence type="ECO:0000256" key="1">
    <source>
        <dbReference type="SAM" id="MobiDB-lite"/>
    </source>
</evidence>
<feature type="region of interest" description="Disordered" evidence="1">
    <location>
        <begin position="127"/>
        <end position="146"/>
    </location>
</feature>
<protein>
    <submittedName>
        <fullName evidence="2">Uncharacterized protein</fullName>
    </submittedName>
</protein>
<feature type="compositionally biased region" description="Basic and acidic residues" evidence="1">
    <location>
        <begin position="401"/>
        <end position="414"/>
    </location>
</feature>
<feature type="compositionally biased region" description="Acidic residues" evidence="1">
    <location>
        <begin position="338"/>
        <end position="349"/>
    </location>
</feature>
<dbReference type="GeneID" id="27720434"/>
<reference evidence="2 3" key="1">
    <citation type="journal article" date="2014" name="Genome Announc.">
        <title>Draft genome sequence of the pathogenic fungus Scedosporium apiospermum.</title>
        <authorList>
            <person name="Vandeputte P."/>
            <person name="Ghamrawi S."/>
            <person name="Rechenmann M."/>
            <person name="Iltis A."/>
            <person name="Giraud S."/>
            <person name="Fleury M."/>
            <person name="Thornton C."/>
            <person name="Delhaes L."/>
            <person name="Meyer W."/>
            <person name="Papon N."/>
            <person name="Bouchara J.P."/>
        </authorList>
    </citation>
    <scope>NUCLEOTIDE SEQUENCE [LARGE SCALE GENOMIC DNA]</scope>
    <source>
        <strain evidence="2 3">IHEM 14462</strain>
    </source>
</reference>
<gene>
    <name evidence="2" type="ORF">SAPIO_CDS1362</name>
</gene>
<feature type="compositionally biased region" description="Polar residues" evidence="1">
    <location>
        <begin position="310"/>
        <end position="319"/>
    </location>
</feature>
<evidence type="ECO:0000313" key="3">
    <source>
        <dbReference type="Proteomes" id="UP000028545"/>
    </source>
</evidence>
<comment type="caution">
    <text evidence="2">The sequence shown here is derived from an EMBL/GenBank/DDBJ whole genome shotgun (WGS) entry which is preliminary data.</text>
</comment>
<dbReference type="RefSeq" id="XP_016645766.1">
    <property type="nucleotide sequence ID" value="XM_016784650.1"/>
</dbReference>
<proteinExistence type="predicted"/>
<feature type="compositionally biased region" description="Basic and acidic residues" evidence="1">
    <location>
        <begin position="323"/>
        <end position="333"/>
    </location>
</feature>
<dbReference type="VEuPathDB" id="FungiDB:SAPIO_CDS1362"/>
<dbReference type="EMBL" id="JOWA01000055">
    <property type="protein sequence ID" value="KEZ45967.1"/>
    <property type="molecule type" value="Genomic_DNA"/>
</dbReference>
<feature type="compositionally biased region" description="Polar residues" evidence="1">
    <location>
        <begin position="233"/>
        <end position="246"/>
    </location>
</feature>
<feature type="region of interest" description="Disordered" evidence="1">
    <location>
        <begin position="203"/>
        <end position="358"/>
    </location>
</feature>
<feature type="compositionally biased region" description="Polar residues" evidence="1">
    <location>
        <begin position="131"/>
        <end position="141"/>
    </location>
</feature>
<organism evidence="2 3">
    <name type="scientific">Pseudallescheria apiosperma</name>
    <name type="common">Scedosporium apiospermum</name>
    <dbReference type="NCBI Taxonomy" id="563466"/>
    <lineage>
        <taxon>Eukaryota</taxon>
        <taxon>Fungi</taxon>
        <taxon>Dikarya</taxon>
        <taxon>Ascomycota</taxon>
        <taxon>Pezizomycotina</taxon>
        <taxon>Sordariomycetes</taxon>
        <taxon>Hypocreomycetidae</taxon>
        <taxon>Microascales</taxon>
        <taxon>Microascaceae</taxon>
        <taxon>Scedosporium</taxon>
    </lineage>
</organism>
<sequence length="443" mass="50184">MDDPGWSWPAWKFGMKREDLSTKLHDQYNTFPSTIQDPEAFHHDVFEVAITASTTEEFHELLSARKQQRLRELNESLEAAAFEIIAHPKLVGTEQWQYALQLFRTRSFDSLVRYFSSYLPETYLDHHHQTPGGNNRSHTPLSTASSYADYSSVASATTDPSSIDADDDDYDDHEAHALVPTFLSQYSSDKPVFTDEPEDIVSPVQDALSCRPPRIDTRVPLSPESITEDPDTAASSPVNTTHQPQHPTILHPSPKRPLVSFASSHNEEEGEEEERVVSLTTSSTSSYVDIRPTLQGPQSPAVSEADLSDSRSSVESITFSESEPSRRDSRDSRGFSAQEDDDDEEEEDFPTTQSPIDMYDEMEDMCPFTVVEDTSSILPTSEVYDFLDSETATPKPEGSAEEAKMMNKERMERREEEEEEEKEEEMRRRGWIIPSLDASCYIR</sequence>
<accession>A0A084GF55</accession>
<dbReference type="Proteomes" id="UP000028545">
    <property type="component" value="Unassembled WGS sequence"/>
</dbReference>
<feature type="region of interest" description="Disordered" evidence="1">
    <location>
        <begin position="387"/>
        <end position="427"/>
    </location>
</feature>
<dbReference type="HOGENOM" id="CLU_041042_0_0_1"/>
<dbReference type="OrthoDB" id="4366798at2759"/>
<feature type="compositionally biased region" description="Low complexity" evidence="1">
    <location>
        <begin position="152"/>
        <end position="163"/>
    </location>
</feature>